<organism evidence="2 3">
    <name type="scientific">Heligmosomoides polygyrus</name>
    <name type="common">Parasitic roundworm</name>
    <dbReference type="NCBI Taxonomy" id="6339"/>
    <lineage>
        <taxon>Eukaryota</taxon>
        <taxon>Metazoa</taxon>
        <taxon>Ecdysozoa</taxon>
        <taxon>Nematoda</taxon>
        <taxon>Chromadorea</taxon>
        <taxon>Rhabditida</taxon>
        <taxon>Rhabditina</taxon>
        <taxon>Rhabditomorpha</taxon>
        <taxon>Strongyloidea</taxon>
        <taxon>Heligmosomidae</taxon>
        <taxon>Heligmosomoides</taxon>
    </lineage>
</organism>
<gene>
    <name evidence="1" type="ORF">HPBE_LOCUS623</name>
</gene>
<dbReference type="Proteomes" id="UP000050761">
    <property type="component" value="Unassembled WGS sequence"/>
</dbReference>
<dbReference type="AlphaFoldDB" id="A0A183F380"/>
<sequence length="96" mass="10669">MAGGRVRKVVVCRFCTTCRAAQKQHDDIEPVEAAYAGKLNKELDVKLNADHRCPYRCILTRTDESKVLDMGAIQIAEDQGHEALGSLRKLLLQNSS</sequence>
<evidence type="ECO:0000313" key="2">
    <source>
        <dbReference type="Proteomes" id="UP000050761"/>
    </source>
</evidence>
<accession>A0A3P7WZS5</accession>
<reference evidence="1 2" key="1">
    <citation type="submission" date="2018-11" db="EMBL/GenBank/DDBJ databases">
        <authorList>
            <consortium name="Pathogen Informatics"/>
        </authorList>
    </citation>
    <scope>NUCLEOTIDE SEQUENCE [LARGE SCALE GENOMIC DNA]</scope>
</reference>
<name>A0A183F380_HELPZ</name>
<proteinExistence type="predicted"/>
<dbReference type="EMBL" id="UZAH01000481">
    <property type="protein sequence ID" value="VDO19005.1"/>
    <property type="molecule type" value="Genomic_DNA"/>
</dbReference>
<protein>
    <submittedName>
        <fullName evidence="3">DUF1450 domain-containing protein</fullName>
    </submittedName>
</protein>
<accession>A0A183F380</accession>
<evidence type="ECO:0000313" key="1">
    <source>
        <dbReference type="EMBL" id="VDO19005.1"/>
    </source>
</evidence>
<dbReference type="WBParaSite" id="HPBE_0000062201-mRNA-1">
    <property type="protein sequence ID" value="HPBE_0000062201-mRNA-1"/>
    <property type="gene ID" value="HPBE_0000062201"/>
</dbReference>
<reference evidence="3" key="2">
    <citation type="submission" date="2019-09" db="UniProtKB">
        <authorList>
            <consortium name="WormBaseParasite"/>
        </authorList>
    </citation>
    <scope>IDENTIFICATION</scope>
</reference>
<keyword evidence="2" id="KW-1185">Reference proteome</keyword>
<evidence type="ECO:0000313" key="3">
    <source>
        <dbReference type="WBParaSite" id="HPBE_0000062201-mRNA-1"/>
    </source>
</evidence>